<sequence>MYPNDPRDPRTRAYEQQPQHDPYGQDQYGQAQYGKDSYAGDRYAADNYYDDRAYDDRRRAADPYPAPAAERSRSRAPKAPRRGPRVNAGLFAGGVLATAVVTALAAWLAAWIIRVISQRITETGKFGVWNPVAQDEYWFAVVGVLCAILAGALWYVLHMTTPSPDSFFAGIVGLLIAAAVLLPLLLSQEWTSAIGTAVMHLVIGLPIFFLIRAMGAKSLEY</sequence>
<feature type="transmembrane region" description="Helical" evidence="2">
    <location>
        <begin position="137"/>
        <end position="155"/>
    </location>
</feature>
<evidence type="ECO:0000313" key="4">
    <source>
        <dbReference type="Proteomes" id="UP000632454"/>
    </source>
</evidence>
<name>A0ABQ1V1D0_9NOCA</name>
<proteinExistence type="predicted"/>
<accession>A0ABQ1V1D0</accession>
<gene>
    <name evidence="3" type="ORF">GCM10007298_28930</name>
</gene>
<feature type="region of interest" description="Disordered" evidence="1">
    <location>
        <begin position="62"/>
        <end position="82"/>
    </location>
</feature>
<keyword evidence="2" id="KW-0472">Membrane</keyword>
<feature type="transmembrane region" description="Helical" evidence="2">
    <location>
        <begin position="192"/>
        <end position="211"/>
    </location>
</feature>
<dbReference type="InterPro" id="IPR045713">
    <property type="entry name" value="DUF6069"/>
</dbReference>
<dbReference type="Pfam" id="PF19545">
    <property type="entry name" value="DUF6069"/>
    <property type="match status" value="1"/>
</dbReference>
<keyword evidence="4" id="KW-1185">Reference proteome</keyword>
<feature type="region of interest" description="Disordered" evidence="1">
    <location>
        <begin position="1"/>
        <end position="36"/>
    </location>
</feature>
<reference evidence="4" key="1">
    <citation type="journal article" date="2019" name="Int. J. Syst. Evol. Microbiol.">
        <title>The Global Catalogue of Microorganisms (GCM) 10K type strain sequencing project: providing services to taxonomists for standard genome sequencing and annotation.</title>
        <authorList>
            <consortium name="The Broad Institute Genomics Platform"/>
            <consortium name="The Broad Institute Genome Sequencing Center for Infectious Disease"/>
            <person name="Wu L."/>
            <person name="Ma J."/>
        </authorList>
    </citation>
    <scope>NUCLEOTIDE SEQUENCE [LARGE SCALE GENOMIC DNA]</scope>
    <source>
        <strain evidence="4">CCM 7855</strain>
    </source>
</reference>
<feature type="compositionally biased region" description="Basic and acidic residues" evidence="1">
    <location>
        <begin position="1"/>
        <end position="13"/>
    </location>
</feature>
<evidence type="ECO:0000313" key="3">
    <source>
        <dbReference type="EMBL" id="GGF31319.1"/>
    </source>
</evidence>
<keyword evidence="2" id="KW-1133">Transmembrane helix</keyword>
<protein>
    <submittedName>
        <fullName evidence="3">Uncharacterized protein</fullName>
    </submittedName>
</protein>
<evidence type="ECO:0000256" key="2">
    <source>
        <dbReference type="SAM" id="Phobius"/>
    </source>
</evidence>
<organism evidence="3 4">
    <name type="scientific">Williamsia phyllosphaerae</name>
    <dbReference type="NCBI Taxonomy" id="885042"/>
    <lineage>
        <taxon>Bacteria</taxon>
        <taxon>Bacillati</taxon>
        <taxon>Actinomycetota</taxon>
        <taxon>Actinomycetes</taxon>
        <taxon>Mycobacteriales</taxon>
        <taxon>Nocardiaceae</taxon>
        <taxon>Williamsia</taxon>
    </lineage>
</organism>
<feature type="compositionally biased region" description="Low complexity" evidence="1">
    <location>
        <begin position="24"/>
        <end position="36"/>
    </location>
</feature>
<dbReference type="EMBL" id="BMCS01000002">
    <property type="protein sequence ID" value="GGF31319.1"/>
    <property type="molecule type" value="Genomic_DNA"/>
</dbReference>
<evidence type="ECO:0000256" key="1">
    <source>
        <dbReference type="SAM" id="MobiDB-lite"/>
    </source>
</evidence>
<keyword evidence="2" id="KW-0812">Transmembrane</keyword>
<feature type="transmembrane region" description="Helical" evidence="2">
    <location>
        <begin position="167"/>
        <end position="186"/>
    </location>
</feature>
<dbReference type="RefSeq" id="WP_188490681.1">
    <property type="nucleotide sequence ID" value="NZ_BMCS01000002.1"/>
</dbReference>
<feature type="transmembrane region" description="Helical" evidence="2">
    <location>
        <begin position="88"/>
        <end position="117"/>
    </location>
</feature>
<comment type="caution">
    <text evidence="3">The sequence shown here is derived from an EMBL/GenBank/DDBJ whole genome shotgun (WGS) entry which is preliminary data.</text>
</comment>
<dbReference type="Proteomes" id="UP000632454">
    <property type="component" value="Unassembled WGS sequence"/>
</dbReference>